<dbReference type="AlphaFoldDB" id="A0A2K1QE71"/>
<proteinExistence type="predicted"/>
<dbReference type="Proteomes" id="UP000236345">
    <property type="component" value="Unassembled WGS sequence"/>
</dbReference>
<evidence type="ECO:0000313" key="2">
    <source>
        <dbReference type="EMBL" id="PNS13328.1"/>
    </source>
</evidence>
<organism evidence="2 3">
    <name type="scientific">Mixta theicola</name>
    <dbReference type="NCBI Taxonomy" id="1458355"/>
    <lineage>
        <taxon>Bacteria</taxon>
        <taxon>Pseudomonadati</taxon>
        <taxon>Pseudomonadota</taxon>
        <taxon>Gammaproteobacteria</taxon>
        <taxon>Enterobacterales</taxon>
        <taxon>Erwiniaceae</taxon>
        <taxon>Mixta</taxon>
    </lineage>
</organism>
<name>A0A2K1QE71_9GAMM</name>
<sequence length="72" mass="7962">MGDEGALFYSALVLVGAVRFKLVTIARAVFIVVMQFLPINRAEDGNVKHGKRLIMSIDNQTIIRSFQPVTGK</sequence>
<keyword evidence="3" id="KW-1185">Reference proteome</keyword>
<keyword evidence="1" id="KW-1133">Transmembrane helix</keyword>
<keyword evidence="1" id="KW-0812">Transmembrane</keyword>
<accession>A0A2K1QE71</accession>
<comment type="caution">
    <text evidence="2">The sequence shown here is derived from an EMBL/GenBank/DDBJ whole genome shotgun (WGS) entry which is preliminary data.</text>
</comment>
<evidence type="ECO:0000256" key="1">
    <source>
        <dbReference type="SAM" id="Phobius"/>
    </source>
</evidence>
<feature type="transmembrane region" description="Helical" evidence="1">
    <location>
        <begin position="6"/>
        <end position="33"/>
    </location>
</feature>
<dbReference type="EMBL" id="NWUO01000001">
    <property type="protein sequence ID" value="PNS13328.1"/>
    <property type="molecule type" value="Genomic_DNA"/>
</dbReference>
<gene>
    <name evidence="2" type="ORF">COO59_00445</name>
</gene>
<protein>
    <submittedName>
        <fullName evidence="2">Uncharacterized protein</fullName>
    </submittedName>
</protein>
<keyword evidence="1" id="KW-0472">Membrane</keyword>
<evidence type="ECO:0000313" key="3">
    <source>
        <dbReference type="Proteomes" id="UP000236345"/>
    </source>
</evidence>
<reference evidence="3" key="1">
    <citation type="submission" date="2017-09" db="EMBL/GenBank/DDBJ databases">
        <authorList>
            <person name="Palmer M."/>
            <person name="Steenkamp E.T."/>
            <person name="Coetzee M.P."/>
            <person name="Avontuur J.R."/>
            <person name="Van Zyl E."/>
            <person name="Chan W.-Y."/>
            <person name="Blom J."/>
            <person name="Venter S.N."/>
        </authorList>
    </citation>
    <scope>NUCLEOTIDE SEQUENCE [LARGE SCALE GENOMIC DNA]</scope>
    <source>
        <strain evidence="3">QC88-366</strain>
    </source>
</reference>